<dbReference type="PANTHER" id="PTHR47870:SF4">
    <property type="entry name" value="CYTOCHROME C-TYPE BIOGENESIS PROTEIN CYCH"/>
    <property type="match status" value="1"/>
</dbReference>
<evidence type="ECO:0000256" key="4">
    <source>
        <dbReference type="ARBA" id="ARBA00022803"/>
    </source>
</evidence>
<feature type="transmembrane region" description="Helical" evidence="5">
    <location>
        <begin position="79"/>
        <end position="101"/>
    </location>
</feature>
<protein>
    <submittedName>
        <fullName evidence="8">C-type cytochrome biogenesis protein CcmI</fullName>
    </submittedName>
</protein>
<feature type="domain" description="Cytochrome c-type biogenesis protein H TPR" evidence="7">
    <location>
        <begin position="114"/>
        <end position="249"/>
    </location>
</feature>
<evidence type="ECO:0000313" key="9">
    <source>
        <dbReference type="Proteomes" id="UP001064632"/>
    </source>
</evidence>
<keyword evidence="2" id="KW-0677">Repeat</keyword>
<dbReference type="InterPro" id="IPR056413">
    <property type="entry name" value="TPR_CcmH_CycH"/>
</dbReference>
<accession>A0ABY6BAE8</accession>
<keyword evidence="5" id="KW-0812">Transmembrane</keyword>
<evidence type="ECO:0000256" key="1">
    <source>
        <dbReference type="ARBA" id="ARBA00004196"/>
    </source>
</evidence>
<dbReference type="InterPro" id="IPR051263">
    <property type="entry name" value="C-type_cytochrome_biogenesis"/>
</dbReference>
<sequence>MSPVFFLVAALMVIVALAFVTVPLLRRGHSSAAATDDAAKVQALDSARAAGILTDEEYASKRAALAQNAPGPVAARSRLAVGTAATVAVLLPMIAMGLYVWHGSPDALDPANLQARKPATPADMDQAIAGLEAKLKQNPEDVEGWLLLGRAYKSMERFGPARDALKQAYDRAGNDVDVQVDYAEALALASDSRRIEGQSRQLLERALEAHPQHQRAMWLLGIADYQQGRYAEAATRWEALATQIDPSAPAHESILAQIADARQRAGMPAAAESAGTPAVVDAKSPAAPAAADTGGPRIQVEVDLDPKLKDQAVAGSTVFVFARAANGPPMPLAVQRLALTDLPAKVTLTESMSMMPSMKLSQFPQVVVGARISRSGNAIPQAGDLQTLSEPIAVSAGKPVRLLIDQVVAEKR</sequence>
<evidence type="ECO:0000259" key="7">
    <source>
        <dbReference type="Pfam" id="PF23914"/>
    </source>
</evidence>
<feature type="transmembrane region" description="Helical" evidence="5">
    <location>
        <begin position="6"/>
        <end position="25"/>
    </location>
</feature>
<dbReference type="EMBL" id="CP104694">
    <property type="protein sequence ID" value="UXI67041.1"/>
    <property type="molecule type" value="Genomic_DNA"/>
</dbReference>
<keyword evidence="4" id="KW-0802">TPR repeat</keyword>
<dbReference type="Pfam" id="PF23914">
    <property type="entry name" value="TPR_CcmH_CycH"/>
    <property type="match status" value="1"/>
</dbReference>
<organism evidence="8 9">
    <name type="scientific">Tahibacter amnicola</name>
    <dbReference type="NCBI Taxonomy" id="2976241"/>
    <lineage>
        <taxon>Bacteria</taxon>
        <taxon>Pseudomonadati</taxon>
        <taxon>Pseudomonadota</taxon>
        <taxon>Gammaproteobacteria</taxon>
        <taxon>Lysobacterales</taxon>
        <taxon>Rhodanobacteraceae</taxon>
        <taxon>Tahibacter</taxon>
    </lineage>
</organism>
<dbReference type="Gene3D" id="1.25.40.10">
    <property type="entry name" value="Tetratricopeptide repeat domain"/>
    <property type="match status" value="1"/>
</dbReference>
<feature type="domain" description="Cytochrome c-type biogenesis protein H Ig-like" evidence="6">
    <location>
        <begin position="298"/>
        <end position="405"/>
    </location>
</feature>
<dbReference type="InterPro" id="IPR017560">
    <property type="entry name" value="Cyt_c_biogenesis_CcmI"/>
</dbReference>
<reference evidence="8" key="1">
    <citation type="submission" date="2022-09" db="EMBL/GenBank/DDBJ databases">
        <title>Tahibacter sp. nov., isolated from a fresh water.</title>
        <authorList>
            <person name="Baek J.H."/>
            <person name="Lee J.K."/>
            <person name="Kim J.M."/>
            <person name="Jeon C.O."/>
        </authorList>
    </citation>
    <scope>NUCLEOTIDE SEQUENCE</scope>
    <source>
        <strain evidence="8">W38</strain>
    </source>
</reference>
<keyword evidence="3" id="KW-0201">Cytochrome c-type biogenesis</keyword>
<evidence type="ECO:0000259" key="6">
    <source>
        <dbReference type="Pfam" id="PF23892"/>
    </source>
</evidence>
<keyword evidence="5" id="KW-1133">Transmembrane helix</keyword>
<evidence type="ECO:0000256" key="5">
    <source>
        <dbReference type="SAM" id="Phobius"/>
    </source>
</evidence>
<gene>
    <name evidence="8" type="primary">ccmI</name>
    <name evidence="8" type="ORF">N4264_20150</name>
</gene>
<dbReference type="PANTHER" id="PTHR47870">
    <property type="entry name" value="CYTOCHROME C-TYPE BIOGENESIS PROTEIN CCMH"/>
    <property type="match status" value="1"/>
</dbReference>
<evidence type="ECO:0000313" key="8">
    <source>
        <dbReference type="EMBL" id="UXI67041.1"/>
    </source>
</evidence>
<dbReference type="NCBIfam" id="TIGR03142">
    <property type="entry name" value="cytochro_ccmI"/>
    <property type="match status" value="1"/>
</dbReference>
<dbReference type="Pfam" id="PF23892">
    <property type="entry name" value="Ig_CycH"/>
    <property type="match status" value="1"/>
</dbReference>
<evidence type="ECO:0000256" key="2">
    <source>
        <dbReference type="ARBA" id="ARBA00022737"/>
    </source>
</evidence>
<dbReference type="InterPro" id="IPR011990">
    <property type="entry name" value="TPR-like_helical_dom_sf"/>
</dbReference>
<keyword evidence="9" id="KW-1185">Reference proteome</keyword>
<evidence type="ECO:0000256" key="3">
    <source>
        <dbReference type="ARBA" id="ARBA00022748"/>
    </source>
</evidence>
<keyword evidence="5" id="KW-0472">Membrane</keyword>
<dbReference type="Proteomes" id="UP001064632">
    <property type="component" value="Chromosome"/>
</dbReference>
<dbReference type="SUPFAM" id="SSF48452">
    <property type="entry name" value="TPR-like"/>
    <property type="match status" value="1"/>
</dbReference>
<dbReference type="RefSeq" id="WP_261694017.1">
    <property type="nucleotide sequence ID" value="NZ_CP104694.1"/>
</dbReference>
<name>A0ABY6BAE8_9GAMM</name>
<comment type="subcellular location">
    <subcellularLocation>
        <location evidence="1">Cell envelope</location>
    </subcellularLocation>
</comment>
<dbReference type="InterPro" id="IPR056412">
    <property type="entry name" value="Ig_CycH"/>
</dbReference>
<proteinExistence type="predicted"/>